<dbReference type="Pfam" id="PF18947">
    <property type="entry name" value="HAMP_2"/>
    <property type="match status" value="4"/>
</dbReference>
<dbReference type="InterPro" id="IPR054421">
    <property type="entry name" value="McpB_HAMP_2nd"/>
</dbReference>
<reference evidence="9 10" key="1">
    <citation type="submission" date="2016-12" db="EMBL/GenBank/DDBJ databases">
        <authorList>
            <person name="Song W.-J."/>
            <person name="Kurnit D.M."/>
        </authorList>
    </citation>
    <scope>NUCLEOTIDE SEQUENCE [LARGE SCALE GENOMIC DNA]</scope>
    <source>
        <strain evidence="9 10">175</strain>
    </source>
</reference>
<evidence type="ECO:0000313" key="10">
    <source>
        <dbReference type="Proteomes" id="UP000192923"/>
    </source>
</evidence>
<dbReference type="InterPro" id="IPR000014">
    <property type="entry name" value="PAS"/>
</dbReference>
<evidence type="ECO:0000256" key="2">
    <source>
        <dbReference type="ARBA" id="ARBA00022500"/>
    </source>
</evidence>
<protein>
    <submittedName>
        <fullName evidence="9">Methyl-accepting chemotaxis protein</fullName>
    </submittedName>
</protein>
<dbReference type="FunFam" id="1.10.287.950:FF:000001">
    <property type="entry name" value="Methyl-accepting chemotaxis sensory transducer"/>
    <property type="match status" value="1"/>
</dbReference>
<dbReference type="InterPro" id="IPR041395">
    <property type="entry name" value="McpB_HAMP_3rd"/>
</dbReference>
<dbReference type="EMBL" id="FXAM01000001">
    <property type="protein sequence ID" value="SMF94219.1"/>
    <property type="molecule type" value="Genomic_DNA"/>
</dbReference>
<dbReference type="PANTHER" id="PTHR43531">
    <property type="entry name" value="PROTEIN ICFG"/>
    <property type="match status" value="1"/>
</dbReference>
<comment type="subcellular location">
    <subcellularLocation>
        <location evidence="1">Membrane</location>
    </subcellularLocation>
</comment>
<dbReference type="STRING" id="1760988.SAMN02949497_1528"/>
<feature type="domain" description="HAMP" evidence="8">
    <location>
        <begin position="481"/>
        <end position="533"/>
    </location>
</feature>
<evidence type="ECO:0000256" key="1">
    <source>
        <dbReference type="ARBA" id="ARBA00004370"/>
    </source>
</evidence>
<comment type="similarity">
    <text evidence="4">Belongs to the methyl-accepting chemotaxis (MCP) protein family.</text>
</comment>
<feature type="domain" description="HAMP" evidence="8">
    <location>
        <begin position="662"/>
        <end position="714"/>
    </location>
</feature>
<evidence type="ECO:0000259" key="7">
    <source>
        <dbReference type="PROSITE" id="PS50111"/>
    </source>
</evidence>
<dbReference type="Gene3D" id="3.30.450.20">
    <property type="entry name" value="PAS domain"/>
    <property type="match status" value="2"/>
</dbReference>
<evidence type="ECO:0000259" key="8">
    <source>
        <dbReference type="PROSITE" id="PS50885"/>
    </source>
</evidence>
<gene>
    <name evidence="9" type="ORF">SAMN02949497_1528</name>
</gene>
<dbReference type="CDD" id="cd11386">
    <property type="entry name" value="MCP_signal"/>
    <property type="match status" value="1"/>
</dbReference>
<sequence>MTFWLLNGLWNGEGGRLRLAMHHTHTAMVILDAEFAVADVNTAAKALLGRYAEDIRALNPDFSPDTLPGSRIDRWPGIDPALPKRLRDSESGLSGFVAVGKQRFHITAIPLATRPGKITGYAIEFWYATDHLETERIGEIMRQILAGTEYAIMTCDEHFNITYANPAVLRIFEDNLEAFEKLFPGVDPRRLVGLSIDTFHQHPRHQRQLLSDPRNRSLSTTMQLADHTFRLTTFPLVHKDGRPNGFAVQWDNITDQVRGQAEIERLVEQAVAGNLAQRVDIERVGGGFKQFGENINRVLDAVVGPLHVAASYIQRIAQGDIPPAIADPYQGDFDTIKHNLNTLIGTLNDFEAAQRKIWDEHKAGAIDYIIPAERFNGVYARIAGSINELVASHIAVKMRVVEVVKQYAEGDFSQDMDRLPGKKGQITAAIDGVKANLQAMQAEIMRLVEAALQGKLAARADAAKFKHSFKDMVEGINQTLDAVIGPLNVAADYVDRIAKGDIPPKIADNYQGDFNVLKHNLNTLVGTLNDFETAQRKIWDEHAAGAIDYAIPAERFNGVYARIAGSINELVASHIAVKMRVVEVVKQYAEGDFSQDMDRLPGKKGQITAAIDGVKANLQAMQAEIMRLVEAALQGKLAARADAAKFKHSFKDMVEGINQTLDAVIGPLNVAANYVDRIAKGDIPPKIADNYQGDFNVLKHNLNLAIDNVNALIADADMLSKAALEGRLETRADAAKHQGGYRRIVEGVNQTLDSVIGPVNEVMRLLTLIERGDLTEKIDETYQGKLRQLRDSVNNTVDKLSGIIAEVRQASDALVSATEQVNATAQAFSQATTEQSASVEETGASVEQMAVSIRQNADNAHATENIANESAKEASEGGDAVLLTVQAMKLIASKIGIVDDIAYQTNLLALNAAIEAARAGEHGKGFAVVAAEVRKLAERSQVAALEISQLATDSVERAELAGRLLARMVPAIGKTSDLVQEIAAASREQSSGVEQINLAMNQLRKVTQQNASSGEELASTAQDMSNQAEQLGRLMGFFRVGNDTGMAMDRLVPRAGPPPKTKPRGHAAESPVNEREYIRF</sequence>
<dbReference type="InterPro" id="IPR035965">
    <property type="entry name" value="PAS-like_dom_sf"/>
</dbReference>
<evidence type="ECO:0000256" key="6">
    <source>
        <dbReference type="SAM" id="MobiDB-lite"/>
    </source>
</evidence>
<dbReference type="GO" id="GO:0004888">
    <property type="term" value="F:transmembrane signaling receptor activity"/>
    <property type="evidence" value="ECO:0007669"/>
    <property type="project" value="InterPro"/>
</dbReference>
<evidence type="ECO:0000256" key="4">
    <source>
        <dbReference type="ARBA" id="ARBA00029447"/>
    </source>
</evidence>
<keyword evidence="3 5" id="KW-0807">Transducer</keyword>
<dbReference type="CDD" id="cd17528">
    <property type="entry name" value="HAMP_III"/>
    <property type="match status" value="2"/>
</dbReference>
<dbReference type="PRINTS" id="PR00260">
    <property type="entry name" value="CHEMTRNSDUCR"/>
</dbReference>
<dbReference type="RefSeq" id="WP_125468842.1">
    <property type="nucleotide sequence ID" value="NZ_FXAM01000001.1"/>
</dbReference>
<keyword evidence="2" id="KW-0145">Chemotaxis</keyword>
<dbReference type="InterPro" id="IPR051310">
    <property type="entry name" value="MCP_chemotaxis"/>
</dbReference>
<dbReference type="Proteomes" id="UP000192923">
    <property type="component" value="Unassembled WGS sequence"/>
</dbReference>
<evidence type="ECO:0000313" key="9">
    <source>
        <dbReference type="EMBL" id="SMF94219.1"/>
    </source>
</evidence>
<dbReference type="Gene3D" id="1.20.120.1530">
    <property type="match status" value="3"/>
</dbReference>
<dbReference type="Pfam" id="PF21927">
    <property type="entry name" value="McpB_HAMP_2"/>
    <property type="match status" value="2"/>
</dbReference>
<dbReference type="Pfam" id="PF00015">
    <property type="entry name" value="MCPsignal"/>
    <property type="match status" value="1"/>
</dbReference>
<name>A0A1Y6CU86_9GAMM</name>
<dbReference type="SMART" id="SM00091">
    <property type="entry name" value="PAS"/>
    <property type="match status" value="2"/>
</dbReference>
<dbReference type="SUPFAM" id="SSF55785">
    <property type="entry name" value="PYP-like sensor domain (PAS domain)"/>
    <property type="match status" value="1"/>
</dbReference>
<keyword evidence="10" id="KW-1185">Reference proteome</keyword>
<dbReference type="SMART" id="SM00283">
    <property type="entry name" value="MA"/>
    <property type="match status" value="1"/>
</dbReference>
<dbReference type="GO" id="GO:0005886">
    <property type="term" value="C:plasma membrane"/>
    <property type="evidence" value="ECO:0007669"/>
    <property type="project" value="TreeGrafter"/>
</dbReference>
<feature type="domain" description="HAMP" evidence="8">
    <location>
        <begin position="753"/>
        <end position="805"/>
    </location>
</feature>
<evidence type="ECO:0000256" key="3">
    <source>
        <dbReference type="ARBA" id="ARBA00023224"/>
    </source>
</evidence>
<feature type="region of interest" description="Disordered" evidence="6">
    <location>
        <begin position="1052"/>
        <end position="1080"/>
    </location>
</feature>
<feature type="domain" description="HAMP" evidence="8">
    <location>
        <begin position="300"/>
        <end position="352"/>
    </location>
</feature>
<dbReference type="PROSITE" id="PS50111">
    <property type="entry name" value="CHEMOTAXIS_TRANSDUC_2"/>
    <property type="match status" value="1"/>
</dbReference>
<dbReference type="Gene3D" id="1.10.287.950">
    <property type="entry name" value="Methyl-accepting chemotaxis protein"/>
    <property type="match status" value="1"/>
</dbReference>
<organism evidence="9 10">
    <name type="scientific">Methylomagnum ishizawai</name>
    <dbReference type="NCBI Taxonomy" id="1760988"/>
    <lineage>
        <taxon>Bacteria</taxon>
        <taxon>Pseudomonadati</taxon>
        <taxon>Pseudomonadota</taxon>
        <taxon>Gammaproteobacteria</taxon>
        <taxon>Methylococcales</taxon>
        <taxon>Methylococcaceae</taxon>
        <taxon>Methylomagnum</taxon>
    </lineage>
</organism>
<dbReference type="GO" id="GO:0006935">
    <property type="term" value="P:chemotaxis"/>
    <property type="evidence" value="ECO:0007669"/>
    <property type="project" value="InterPro"/>
</dbReference>
<dbReference type="PROSITE" id="PS50885">
    <property type="entry name" value="HAMP"/>
    <property type="match status" value="4"/>
</dbReference>
<dbReference type="SMART" id="SM00304">
    <property type="entry name" value="HAMP"/>
    <property type="match status" value="4"/>
</dbReference>
<dbReference type="CDD" id="cd00130">
    <property type="entry name" value="PAS"/>
    <property type="match status" value="1"/>
</dbReference>
<dbReference type="OrthoDB" id="5560111at2"/>
<dbReference type="PANTHER" id="PTHR43531:SF11">
    <property type="entry name" value="METHYL-ACCEPTING CHEMOTAXIS PROTEIN 3"/>
    <property type="match status" value="1"/>
</dbReference>
<dbReference type="SUPFAM" id="SSF58104">
    <property type="entry name" value="Methyl-accepting chemotaxis protein (MCP) signaling domain"/>
    <property type="match status" value="1"/>
</dbReference>
<feature type="domain" description="Methyl-accepting transducer" evidence="7">
    <location>
        <begin position="810"/>
        <end position="1025"/>
    </location>
</feature>
<evidence type="ECO:0000256" key="5">
    <source>
        <dbReference type="PROSITE-ProRule" id="PRU00284"/>
    </source>
</evidence>
<dbReference type="InterPro" id="IPR004089">
    <property type="entry name" value="MCPsignal_dom"/>
</dbReference>
<proteinExistence type="inferred from homology"/>
<dbReference type="InterPro" id="IPR003660">
    <property type="entry name" value="HAMP_dom"/>
</dbReference>
<dbReference type="Pfam" id="PF18575">
    <property type="entry name" value="HAMP_N3"/>
    <property type="match status" value="2"/>
</dbReference>
<dbReference type="Pfam" id="PF13188">
    <property type="entry name" value="PAS_8"/>
    <property type="match status" value="2"/>
</dbReference>
<dbReference type="GO" id="GO:0007165">
    <property type="term" value="P:signal transduction"/>
    <property type="evidence" value="ECO:0007669"/>
    <property type="project" value="UniProtKB-KW"/>
</dbReference>
<accession>A0A1Y6CU86</accession>
<dbReference type="AlphaFoldDB" id="A0A1Y6CU86"/>
<dbReference type="InterPro" id="IPR004090">
    <property type="entry name" value="Chemotax_Me-accpt_rcpt"/>
</dbReference>